<organism evidence="2 3">
    <name type="scientific">Caerostris darwini</name>
    <dbReference type="NCBI Taxonomy" id="1538125"/>
    <lineage>
        <taxon>Eukaryota</taxon>
        <taxon>Metazoa</taxon>
        <taxon>Ecdysozoa</taxon>
        <taxon>Arthropoda</taxon>
        <taxon>Chelicerata</taxon>
        <taxon>Arachnida</taxon>
        <taxon>Araneae</taxon>
        <taxon>Araneomorphae</taxon>
        <taxon>Entelegynae</taxon>
        <taxon>Araneoidea</taxon>
        <taxon>Araneidae</taxon>
        <taxon>Caerostris</taxon>
    </lineage>
</organism>
<dbReference type="EMBL" id="BPLQ01006370">
    <property type="protein sequence ID" value="GIY21964.1"/>
    <property type="molecule type" value="Genomic_DNA"/>
</dbReference>
<feature type="region of interest" description="Disordered" evidence="1">
    <location>
        <begin position="21"/>
        <end position="41"/>
    </location>
</feature>
<reference evidence="2 3" key="1">
    <citation type="submission" date="2021-06" db="EMBL/GenBank/DDBJ databases">
        <title>Caerostris darwini draft genome.</title>
        <authorList>
            <person name="Kono N."/>
            <person name="Arakawa K."/>
        </authorList>
    </citation>
    <scope>NUCLEOTIDE SEQUENCE [LARGE SCALE GENOMIC DNA]</scope>
</reference>
<evidence type="ECO:0000313" key="2">
    <source>
        <dbReference type="EMBL" id="GIY21964.1"/>
    </source>
</evidence>
<dbReference type="Proteomes" id="UP001054837">
    <property type="component" value="Unassembled WGS sequence"/>
</dbReference>
<evidence type="ECO:0000256" key="1">
    <source>
        <dbReference type="SAM" id="MobiDB-lite"/>
    </source>
</evidence>
<comment type="caution">
    <text evidence="2">The sequence shown here is derived from an EMBL/GenBank/DDBJ whole genome shotgun (WGS) entry which is preliminary data.</text>
</comment>
<accession>A0AAV4RIX2</accession>
<dbReference type="AlphaFoldDB" id="A0AAV4RIX2"/>
<keyword evidence="3" id="KW-1185">Reference proteome</keyword>
<gene>
    <name evidence="2" type="ORF">CDAR_399611</name>
</gene>
<sequence length="96" mass="10605">MPAMFFVSTLDSREKSINNLPIQATADPKYPDNGWTESSSAKSTDVTALSSTITRLLGTFLDSPPYKKVPTTVIAPYGGQPLDPIWFALLDEWVRK</sequence>
<protein>
    <submittedName>
        <fullName evidence="2">Uncharacterized protein</fullName>
    </submittedName>
</protein>
<evidence type="ECO:0000313" key="3">
    <source>
        <dbReference type="Proteomes" id="UP001054837"/>
    </source>
</evidence>
<proteinExistence type="predicted"/>
<name>A0AAV4RIX2_9ARAC</name>